<dbReference type="KEGG" id="ssck:SPSK_09749"/>
<dbReference type="InterPro" id="IPR024060">
    <property type="entry name" value="Ureidoglycolate_lyase_dom_sf"/>
</dbReference>
<dbReference type="RefSeq" id="XP_016587207.1">
    <property type="nucleotide sequence ID" value="XM_016736319.1"/>
</dbReference>
<feature type="region of interest" description="Disordered" evidence="5">
    <location>
        <begin position="233"/>
        <end position="254"/>
    </location>
</feature>
<dbReference type="Proteomes" id="UP000033710">
    <property type="component" value="Unassembled WGS sequence"/>
</dbReference>
<evidence type="ECO:0000256" key="5">
    <source>
        <dbReference type="SAM" id="MobiDB-lite"/>
    </source>
</evidence>
<keyword evidence="6" id="KW-0378">Hydrolase</keyword>
<dbReference type="PANTHER" id="PTHR21221">
    <property type="entry name" value="UREIDOGLYCOLATE HYDROLASE"/>
    <property type="match status" value="1"/>
</dbReference>
<evidence type="ECO:0000256" key="3">
    <source>
        <dbReference type="ARBA" id="ARBA00023239"/>
    </source>
</evidence>
<dbReference type="Gene3D" id="2.60.120.480">
    <property type="entry name" value="Ureidoglycolate hydrolase"/>
    <property type="match status" value="1"/>
</dbReference>
<comment type="subunit">
    <text evidence="1">Homodimer.</text>
</comment>
<dbReference type="SUPFAM" id="SSF51182">
    <property type="entry name" value="RmlC-like cupins"/>
    <property type="match status" value="1"/>
</dbReference>
<evidence type="ECO:0000313" key="7">
    <source>
        <dbReference type="Proteomes" id="UP000033710"/>
    </source>
</evidence>
<evidence type="ECO:0000256" key="4">
    <source>
        <dbReference type="ARBA" id="ARBA00047684"/>
    </source>
</evidence>
<dbReference type="Pfam" id="PF04115">
    <property type="entry name" value="Ureidogly_lyase"/>
    <property type="match status" value="1"/>
</dbReference>
<reference evidence="6 7" key="2">
    <citation type="journal article" date="2015" name="Eukaryot. Cell">
        <title>Asexual propagation of a virulent clone complex in a human and feline outbreak of sporotrichosis.</title>
        <authorList>
            <person name="Teixeira Mde M."/>
            <person name="Rodrigues A.M."/>
            <person name="Tsui C.K."/>
            <person name="de Almeida L.G."/>
            <person name="Van Diepeningen A.D."/>
            <person name="van den Ende B.G."/>
            <person name="Fernandes G.F."/>
            <person name="Kano R."/>
            <person name="Hamelin R.C."/>
            <person name="Lopes-Bezerra L.M."/>
            <person name="Vasconcelos A.T."/>
            <person name="de Hoog S."/>
            <person name="de Camargo Z.P."/>
            <person name="Felipe M.S."/>
        </authorList>
    </citation>
    <scope>NUCLEOTIDE SEQUENCE [LARGE SCALE GENOMIC DNA]</scope>
    <source>
        <strain evidence="6 7">1099-18</strain>
    </source>
</reference>
<dbReference type="GeneID" id="27671596"/>
<name>A0A0F2M8N7_SPOSC</name>
<dbReference type="CDD" id="cd20298">
    <property type="entry name" value="cupin_UAH"/>
    <property type="match status" value="1"/>
</dbReference>
<feature type="compositionally biased region" description="Low complexity" evidence="5">
    <location>
        <begin position="233"/>
        <end position="248"/>
    </location>
</feature>
<dbReference type="InterPro" id="IPR011051">
    <property type="entry name" value="RmlC_Cupin_sf"/>
</dbReference>
<keyword evidence="2" id="KW-0659">Purine metabolism</keyword>
<organism evidence="6 7">
    <name type="scientific">Sporothrix schenckii 1099-18</name>
    <dbReference type="NCBI Taxonomy" id="1397361"/>
    <lineage>
        <taxon>Eukaryota</taxon>
        <taxon>Fungi</taxon>
        <taxon>Dikarya</taxon>
        <taxon>Ascomycota</taxon>
        <taxon>Pezizomycotina</taxon>
        <taxon>Sordariomycetes</taxon>
        <taxon>Sordariomycetidae</taxon>
        <taxon>Ophiostomatales</taxon>
        <taxon>Ophiostomataceae</taxon>
        <taxon>Sporothrix</taxon>
    </lineage>
</organism>
<protein>
    <submittedName>
        <fullName evidence="6">Ureidoglycolate hydrolase</fullName>
    </submittedName>
</protein>
<dbReference type="EMBL" id="AXCR01000007">
    <property type="protein sequence ID" value="KJR84531.1"/>
    <property type="molecule type" value="Genomic_DNA"/>
</dbReference>
<dbReference type="GO" id="GO:0000256">
    <property type="term" value="P:allantoin catabolic process"/>
    <property type="evidence" value="ECO:0007669"/>
    <property type="project" value="InterPro"/>
</dbReference>
<comment type="caution">
    <text evidence="6">The sequence shown here is derived from an EMBL/GenBank/DDBJ whole genome shotgun (WGS) entry which is preliminary data.</text>
</comment>
<evidence type="ECO:0000313" key="6">
    <source>
        <dbReference type="EMBL" id="KJR84531.1"/>
    </source>
</evidence>
<gene>
    <name evidence="6" type="ORF">SPSK_09749</name>
</gene>
<proteinExistence type="predicted"/>
<accession>A0A0F2M8N7</accession>
<dbReference type="GO" id="GO:0006144">
    <property type="term" value="P:purine nucleobase metabolic process"/>
    <property type="evidence" value="ECO:0007669"/>
    <property type="project" value="UniProtKB-KW"/>
</dbReference>
<reference evidence="6 7" key="1">
    <citation type="journal article" date="2014" name="BMC Genomics">
        <title>Comparative genomics of the major fungal agents of human and animal Sporotrichosis: Sporothrix schenckii and Sporothrix brasiliensis.</title>
        <authorList>
            <person name="Teixeira M.M."/>
            <person name="de Almeida L.G."/>
            <person name="Kubitschek-Barreira P."/>
            <person name="Alves F.L."/>
            <person name="Kioshima E.S."/>
            <person name="Abadio A.K."/>
            <person name="Fernandes L."/>
            <person name="Derengowski L.S."/>
            <person name="Ferreira K.S."/>
            <person name="Souza R.C."/>
            <person name="Ruiz J.C."/>
            <person name="de Andrade N.C."/>
            <person name="Paes H.C."/>
            <person name="Nicola A.M."/>
            <person name="Albuquerque P."/>
            <person name="Gerber A.L."/>
            <person name="Martins V.P."/>
            <person name="Peconick L.D."/>
            <person name="Neto A.V."/>
            <person name="Chaucanez C.B."/>
            <person name="Silva P.A."/>
            <person name="Cunha O.L."/>
            <person name="de Oliveira F.F."/>
            <person name="dos Santos T.C."/>
            <person name="Barros A.L."/>
            <person name="Soares M.A."/>
            <person name="de Oliveira L.M."/>
            <person name="Marini M.M."/>
            <person name="Villalobos-Duno H."/>
            <person name="Cunha M.M."/>
            <person name="de Hoog S."/>
            <person name="da Silveira J.F."/>
            <person name="Henrissat B."/>
            <person name="Nino-Vega G.A."/>
            <person name="Cisalpino P.S."/>
            <person name="Mora-Montes H.M."/>
            <person name="Almeida S.R."/>
            <person name="Stajich J.E."/>
            <person name="Lopes-Bezerra L.M."/>
            <person name="Vasconcelos A.T."/>
            <person name="Felipe M.S."/>
        </authorList>
    </citation>
    <scope>NUCLEOTIDE SEQUENCE [LARGE SCALE GENOMIC DNA]</scope>
    <source>
        <strain evidence="6 7">1099-18</strain>
    </source>
</reference>
<dbReference type="AlphaFoldDB" id="A0A0F2M8N7"/>
<dbReference type="OrthoDB" id="10266039at2759"/>
<sequence length="254" mass="26406">MPDRLDVAALRLAVPAEPLTAAAFAPFGDVIENPRPDVHPSQFAKAFGSSGAGYLHHPVSANQGSAIKYQRVSGLADRYASGKAPSGMPSEPLASMFVCGARTLLEGGRFPVTILERHPYTTQTFVPLSQHSAADTRYLVIVAPTLPDATRNNPPDVRGLRAFVARGDQAVTYGAATWHAPMAALGATGTSLPFFVFQFANGVGPEDCEEVVLDSGAADAEGTSSVVVRVPSTVAASSPSSPSSSSSPGLWSKL</sequence>
<evidence type="ECO:0000256" key="2">
    <source>
        <dbReference type="ARBA" id="ARBA00022631"/>
    </source>
</evidence>
<dbReference type="PANTHER" id="PTHR21221:SF1">
    <property type="entry name" value="UREIDOGLYCOLATE LYASE"/>
    <property type="match status" value="1"/>
</dbReference>
<dbReference type="GO" id="GO:0004848">
    <property type="term" value="F:ureidoglycolate hydrolase activity"/>
    <property type="evidence" value="ECO:0007669"/>
    <property type="project" value="InterPro"/>
</dbReference>
<evidence type="ECO:0000256" key="1">
    <source>
        <dbReference type="ARBA" id="ARBA00011738"/>
    </source>
</evidence>
<dbReference type="VEuPathDB" id="FungiDB:SPSK_09749"/>
<comment type="catalytic activity">
    <reaction evidence="4">
        <text>(S)-ureidoglycolate = urea + glyoxylate</text>
        <dbReference type="Rhea" id="RHEA:11304"/>
        <dbReference type="ChEBI" id="CHEBI:16199"/>
        <dbReference type="ChEBI" id="CHEBI:36655"/>
        <dbReference type="ChEBI" id="CHEBI:57296"/>
        <dbReference type="EC" id="4.3.2.3"/>
    </reaction>
</comment>
<dbReference type="InterPro" id="IPR047233">
    <property type="entry name" value="UAH_cupin"/>
</dbReference>
<keyword evidence="3" id="KW-0456">Lyase</keyword>
<dbReference type="GO" id="GO:0050385">
    <property type="term" value="F:ureidoglycolate lyase activity"/>
    <property type="evidence" value="ECO:0007669"/>
    <property type="project" value="UniProtKB-EC"/>
</dbReference>
<dbReference type="InterPro" id="IPR007247">
    <property type="entry name" value="Ureidogly_lyase"/>
</dbReference>